<evidence type="ECO:0000256" key="6">
    <source>
        <dbReference type="SAM" id="Phobius"/>
    </source>
</evidence>
<feature type="non-terminal residue" evidence="8">
    <location>
        <position position="214"/>
    </location>
</feature>
<feature type="domain" description="EamA" evidence="7">
    <location>
        <begin position="6"/>
        <end position="137"/>
    </location>
</feature>
<evidence type="ECO:0000313" key="8">
    <source>
        <dbReference type="EMBL" id="MPU51576.1"/>
    </source>
</evidence>
<sequence>MTRQKATLIGLIAIVLWSTMVGLIRGVSEGLGPVGGAAAIYSLSGLLLIFTVGFPRIRQIPKGYLLAGSLLFVSYEICLALSLGYAATRHQAIEVGMVNYLWPSLTILFAILFNGQKTNWLIVPGLLLALVGVCWVLGGENGLHYDEIINNITTSPLSYFLAFIGAFIWAAYCTVTNKYARGFNGITVFVLLTGASLWVYYFLTPQPEMVFSTP</sequence>
<dbReference type="InterPro" id="IPR000620">
    <property type="entry name" value="EamA_dom"/>
</dbReference>
<protein>
    <submittedName>
        <fullName evidence="8">Aromatic amino acid efflux DMT transporter YddG</fullName>
    </submittedName>
</protein>
<evidence type="ECO:0000259" key="7">
    <source>
        <dbReference type="Pfam" id="PF00892"/>
    </source>
</evidence>
<feature type="transmembrane region" description="Helical" evidence="6">
    <location>
        <begin position="36"/>
        <end position="57"/>
    </location>
</feature>
<feature type="transmembrane region" description="Helical" evidence="6">
    <location>
        <begin position="120"/>
        <end position="138"/>
    </location>
</feature>
<dbReference type="InterPro" id="IPR037185">
    <property type="entry name" value="EmrE-like"/>
</dbReference>
<evidence type="ECO:0000256" key="4">
    <source>
        <dbReference type="ARBA" id="ARBA00022989"/>
    </source>
</evidence>
<feature type="transmembrane region" description="Helical" evidence="6">
    <location>
        <begin position="158"/>
        <end position="175"/>
    </location>
</feature>
<dbReference type="SUPFAM" id="SSF103481">
    <property type="entry name" value="Multidrug resistance efflux transporter EmrE"/>
    <property type="match status" value="1"/>
</dbReference>
<dbReference type="EMBL" id="VOTT01000756">
    <property type="protein sequence ID" value="MPU51576.1"/>
    <property type="molecule type" value="Genomic_DNA"/>
</dbReference>
<dbReference type="Proteomes" id="UP000392867">
    <property type="component" value="Unassembled WGS sequence"/>
</dbReference>
<keyword evidence="4 6" id="KW-1133">Transmembrane helix</keyword>
<name>A0A5N8HHC3_ECOLX</name>
<dbReference type="GO" id="GO:0005886">
    <property type="term" value="C:plasma membrane"/>
    <property type="evidence" value="ECO:0007669"/>
    <property type="project" value="UniProtKB-SubCell"/>
</dbReference>
<dbReference type="NCBIfam" id="NF008676">
    <property type="entry name" value="PRK11689.1"/>
    <property type="match status" value="1"/>
</dbReference>
<gene>
    <name evidence="8" type="primary">yddG</name>
    <name evidence="8" type="ORF">FVB16_22625</name>
</gene>
<evidence type="ECO:0000256" key="2">
    <source>
        <dbReference type="ARBA" id="ARBA00022475"/>
    </source>
</evidence>
<evidence type="ECO:0000256" key="1">
    <source>
        <dbReference type="ARBA" id="ARBA00004651"/>
    </source>
</evidence>
<evidence type="ECO:0000313" key="9">
    <source>
        <dbReference type="Proteomes" id="UP000392867"/>
    </source>
</evidence>
<feature type="transmembrane region" description="Helical" evidence="6">
    <location>
        <begin position="92"/>
        <end position="113"/>
    </location>
</feature>
<accession>A0A5N8HHC3</accession>
<feature type="transmembrane region" description="Helical" evidence="6">
    <location>
        <begin position="182"/>
        <end position="203"/>
    </location>
</feature>
<dbReference type="AlphaFoldDB" id="A0A5N8HHC3"/>
<keyword evidence="2" id="KW-1003">Cell membrane</keyword>
<feature type="transmembrane region" description="Helical" evidence="6">
    <location>
        <begin position="64"/>
        <end position="86"/>
    </location>
</feature>
<evidence type="ECO:0000256" key="3">
    <source>
        <dbReference type="ARBA" id="ARBA00022692"/>
    </source>
</evidence>
<comment type="subcellular location">
    <subcellularLocation>
        <location evidence="1">Cell membrane</location>
        <topology evidence="1">Multi-pass membrane protein</topology>
    </subcellularLocation>
</comment>
<keyword evidence="3 6" id="KW-0812">Transmembrane</keyword>
<organism evidence="8 9">
    <name type="scientific">Escherichia coli</name>
    <dbReference type="NCBI Taxonomy" id="562"/>
    <lineage>
        <taxon>Bacteria</taxon>
        <taxon>Pseudomonadati</taxon>
        <taxon>Pseudomonadota</taxon>
        <taxon>Gammaproteobacteria</taxon>
        <taxon>Enterobacterales</taxon>
        <taxon>Enterobacteriaceae</taxon>
        <taxon>Escherichia</taxon>
    </lineage>
</organism>
<comment type="caution">
    <text evidence="8">The sequence shown here is derived from an EMBL/GenBank/DDBJ whole genome shotgun (WGS) entry which is preliminary data.</text>
</comment>
<proteinExistence type="predicted"/>
<keyword evidence="5 6" id="KW-0472">Membrane</keyword>
<dbReference type="Pfam" id="PF00892">
    <property type="entry name" value="EamA"/>
    <property type="match status" value="1"/>
</dbReference>
<evidence type="ECO:0000256" key="5">
    <source>
        <dbReference type="ARBA" id="ARBA00023136"/>
    </source>
</evidence>
<reference evidence="8 9" key="1">
    <citation type="submission" date="2019-08" db="EMBL/GenBank/DDBJ databases">
        <title>Identification of Water Treatment Resistant and Multidrug Resistant Urinary Pathogenic Escherichia coli in Wastewater.</title>
        <authorList>
            <person name="Neumann N."/>
        </authorList>
    </citation>
    <scope>NUCLEOTIDE SEQUENCE [LARGE SCALE GENOMIC DNA]</scope>
    <source>
        <strain evidence="8 9">WU2356</strain>
    </source>
</reference>